<evidence type="ECO:0000256" key="3">
    <source>
        <dbReference type="PROSITE-ProRule" id="PRU00742"/>
    </source>
</evidence>
<organism evidence="4 5">
    <name type="scientific">Flaviramulus basaltis</name>
    <dbReference type="NCBI Taxonomy" id="369401"/>
    <lineage>
        <taxon>Bacteria</taxon>
        <taxon>Pseudomonadati</taxon>
        <taxon>Bacteroidota</taxon>
        <taxon>Flavobacteriia</taxon>
        <taxon>Flavobacteriales</taxon>
        <taxon>Flavobacteriaceae</taxon>
        <taxon>Flaviramulus</taxon>
    </lineage>
</organism>
<dbReference type="GO" id="GO:0008783">
    <property type="term" value="F:agmatinase activity"/>
    <property type="evidence" value="ECO:0007669"/>
    <property type="project" value="TreeGrafter"/>
</dbReference>
<dbReference type="STRING" id="369401.SAMN05428642_1011350"/>
<reference evidence="4 5" key="1">
    <citation type="submission" date="2016-10" db="EMBL/GenBank/DDBJ databases">
        <authorList>
            <person name="de Groot N.N."/>
        </authorList>
    </citation>
    <scope>NUCLEOTIDE SEQUENCE [LARGE SCALE GENOMIC DNA]</scope>
    <source>
        <strain evidence="4 5">DSM 18180</strain>
    </source>
</reference>
<dbReference type="InterPro" id="IPR006035">
    <property type="entry name" value="Ureohydrolase"/>
</dbReference>
<evidence type="ECO:0000313" key="5">
    <source>
        <dbReference type="Proteomes" id="UP000182544"/>
    </source>
</evidence>
<comment type="similarity">
    <text evidence="3">Belongs to the arginase family.</text>
</comment>
<evidence type="ECO:0000313" key="4">
    <source>
        <dbReference type="EMBL" id="SFZ91022.1"/>
    </source>
</evidence>
<proteinExistence type="inferred from homology"/>
<dbReference type="PROSITE" id="PS51409">
    <property type="entry name" value="ARGINASE_2"/>
    <property type="match status" value="1"/>
</dbReference>
<dbReference type="AlphaFoldDB" id="A0A1K2IFG7"/>
<dbReference type="Gene3D" id="3.40.800.10">
    <property type="entry name" value="Ureohydrolase domain"/>
    <property type="match status" value="1"/>
</dbReference>
<dbReference type="Pfam" id="PF00491">
    <property type="entry name" value="Arginase"/>
    <property type="match status" value="1"/>
</dbReference>
<protein>
    <submittedName>
        <fullName evidence="4">Arginase family enzyme</fullName>
    </submittedName>
</protein>
<evidence type="ECO:0000256" key="2">
    <source>
        <dbReference type="ARBA" id="ARBA00022801"/>
    </source>
</evidence>
<sequence length="388" mass="44393">MNFNFLSPVPDSVLAYNELLSLQALGRRIRIHSEQNGIPDLDNVNVAIIGVLENRNDVNYIGEDFKLDEIRKSFYSLFPGSWNVNIADLGDINKGESVEDTYFALKEAISILVKKNVIPIILGGSQDLTYANYRAYDNLIPMVNIVNVDAKFNLGDSTKPIKNNSFVGKIILNQPYNLFNYATIGYQTYFNSQEELDLMDSLYFESYRLGQISKDITIVEPVLRDANIVSIDLTAVKGAEVSLRQKYSPNGLDGKEICAIARYAGISNKVTSFGIYEYKPSKDDEITSMLVSQMIWYFIEGVNYRIKDDDFSDDSSYQKFITLVESEELVFYKSNKTGRWWIEIPFLSEVNNKLKRHTLLPCMHQDYLDACNNKVPDRWYKAFQKNCV</sequence>
<name>A0A1K2IFG7_9FLAO</name>
<dbReference type="RefSeq" id="WP_072400931.1">
    <property type="nucleotide sequence ID" value="NZ_FPKV01000001.1"/>
</dbReference>
<dbReference type="PANTHER" id="PTHR11358:SF26">
    <property type="entry name" value="GUANIDINO ACID HYDROLASE, MITOCHONDRIAL"/>
    <property type="match status" value="1"/>
</dbReference>
<dbReference type="CDD" id="cd09988">
    <property type="entry name" value="Formimidoylglutamase"/>
    <property type="match status" value="1"/>
</dbReference>
<dbReference type="PANTHER" id="PTHR11358">
    <property type="entry name" value="ARGINASE/AGMATINASE"/>
    <property type="match status" value="1"/>
</dbReference>
<dbReference type="OrthoDB" id="931936at2"/>
<dbReference type="GO" id="GO:0046872">
    <property type="term" value="F:metal ion binding"/>
    <property type="evidence" value="ECO:0007669"/>
    <property type="project" value="UniProtKB-KW"/>
</dbReference>
<evidence type="ECO:0000256" key="1">
    <source>
        <dbReference type="ARBA" id="ARBA00022723"/>
    </source>
</evidence>
<dbReference type="InterPro" id="IPR023696">
    <property type="entry name" value="Ureohydrolase_dom_sf"/>
</dbReference>
<dbReference type="EMBL" id="FPKV01000001">
    <property type="protein sequence ID" value="SFZ91022.1"/>
    <property type="molecule type" value="Genomic_DNA"/>
</dbReference>
<keyword evidence="1" id="KW-0479">Metal-binding</keyword>
<dbReference type="GO" id="GO:0033389">
    <property type="term" value="P:putrescine biosynthetic process from arginine, via agmatine"/>
    <property type="evidence" value="ECO:0007669"/>
    <property type="project" value="TreeGrafter"/>
</dbReference>
<keyword evidence="2" id="KW-0378">Hydrolase</keyword>
<keyword evidence="5" id="KW-1185">Reference proteome</keyword>
<dbReference type="SUPFAM" id="SSF52768">
    <property type="entry name" value="Arginase/deacetylase"/>
    <property type="match status" value="1"/>
</dbReference>
<accession>A0A1K2IFG7</accession>
<dbReference type="Proteomes" id="UP000182544">
    <property type="component" value="Unassembled WGS sequence"/>
</dbReference>
<gene>
    <name evidence="4" type="ORF">SAMN05428642_1011350</name>
</gene>